<evidence type="ECO:0000256" key="7">
    <source>
        <dbReference type="SAM" id="Phobius"/>
    </source>
</evidence>
<comment type="subcellular location">
    <subcellularLocation>
        <location evidence="1">Cell membrane</location>
        <topology evidence="1">Multi-pass membrane protein</topology>
    </subcellularLocation>
</comment>
<feature type="transmembrane region" description="Helical" evidence="7">
    <location>
        <begin position="151"/>
        <end position="174"/>
    </location>
</feature>
<evidence type="ECO:0000259" key="8">
    <source>
        <dbReference type="PROSITE" id="PS50850"/>
    </source>
</evidence>
<dbReference type="Pfam" id="PF20664">
    <property type="entry name" value="DUF6814"/>
    <property type="match status" value="1"/>
</dbReference>
<dbReference type="InterPro" id="IPR020846">
    <property type="entry name" value="MFS_dom"/>
</dbReference>
<dbReference type="PANTHER" id="PTHR43045">
    <property type="entry name" value="SHIKIMATE TRANSPORTER"/>
    <property type="match status" value="1"/>
</dbReference>
<dbReference type="Proteomes" id="UP000295334">
    <property type="component" value="Unassembled WGS sequence"/>
</dbReference>
<dbReference type="GO" id="GO:0005886">
    <property type="term" value="C:plasma membrane"/>
    <property type="evidence" value="ECO:0007669"/>
    <property type="project" value="UniProtKB-SubCell"/>
</dbReference>
<feature type="transmembrane region" description="Helical" evidence="7">
    <location>
        <begin position="86"/>
        <end position="104"/>
    </location>
</feature>
<dbReference type="FunFam" id="1.20.1250.20:FF:000001">
    <property type="entry name" value="Dicarboxylate MFS transporter"/>
    <property type="match status" value="1"/>
</dbReference>
<keyword evidence="5 7" id="KW-1133">Transmembrane helix</keyword>
<dbReference type="SUPFAM" id="SSF103473">
    <property type="entry name" value="MFS general substrate transporter"/>
    <property type="match status" value="1"/>
</dbReference>
<reference evidence="9 10" key="1">
    <citation type="submission" date="2019-03" db="EMBL/GenBank/DDBJ databases">
        <authorList>
            <person name="Kim M.K.M."/>
        </authorList>
    </citation>
    <scope>NUCLEOTIDE SEQUENCE [LARGE SCALE GENOMIC DNA]</scope>
    <source>
        <strain evidence="9 10">17J68-12</strain>
    </source>
</reference>
<feature type="domain" description="Major facilitator superfamily (MFS) profile" evidence="8">
    <location>
        <begin position="14"/>
        <end position="516"/>
    </location>
</feature>
<dbReference type="Pfam" id="PF00083">
    <property type="entry name" value="Sugar_tr"/>
    <property type="match status" value="1"/>
</dbReference>
<feature type="transmembrane region" description="Helical" evidence="7">
    <location>
        <begin position="12"/>
        <end position="32"/>
    </location>
</feature>
<dbReference type="EMBL" id="SJZI01000050">
    <property type="protein sequence ID" value="TCJ12568.1"/>
    <property type="molecule type" value="Genomic_DNA"/>
</dbReference>
<keyword evidence="6 7" id="KW-0472">Membrane</keyword>
<feature type="transmembrane region" description="Helical" evidence="7">
    <location>
        <begin position="560"/>
        <end position="582"/>
    </location>
</feature>
<keyword evidence="10" id="KW-1185">Reference proteome</keyword>
<evidence type="ECO:0000313" key="9">
    <source>
        <dbReference type="EMBL" id="TCJ12568.1"/>
    </source>
</evidence>
<dbReference type="InterPro" id="IPR005829">
    <property type="entry name" value="Sugar_transporter_CS"/>
</dbReference>
<feature type="transmembrane region" description="Helical" evidence="7">
    <location>
        <begin position="424"/>
        <end position="446"/>
    </location>
</feature>
<dbReference type="PANTHER" id="PTHR43045:SF7">
    <property type="entry name" value="MAJOR FACILITATOR SUPERFAMILY TRANSPORTER"/>
    <property type="match status" value="1"/>
</dbReference>
<feature type="transmembrane region" description="Helical" evidence="7">
    <location>
        <begin position="518"/>
        <end position="539"/>
    </location>
</feature>
<evidence type="ECO:0000256" key="4">
    <source>
        <dbReference type="ARBA" id="ARBA00022692"/>
    </source>
</evidence>
<dbReference type="GO" id="GO:0022857">
    <property type="term" value="F:transmembrane transporter activity"/>
    <property type="evidence" value="ECO:0007669"/>
    <property type="project" value="InterPro"/>
</dbReference>
<evidence type="ECO:0000256" key="6">
    <source>
        <dbReference type="ARBA" id="ARBA00023136"/>
    </source>
</evidence>
<organism evidence="9 10">
    <name type="scientific">Flaviaesturariibacter flavus</name>
    <dbReference type="NCBI Taxonomy" id="2502780"/>
    <lineage>
        <taxon>Bacteria</taxon>
        <taxon>Pseudomonadati</taxon>
        <taxon>Bacteroidota</taxon>
        <taxon>Chitinophagia</taxon>
        <taxon>Chitinophagales</taxon>
        <taxon>Chitinophagaceae</taxon>
        <taxon>Flaviaestuariibacter</taxon>
    </lineage>
</organism>
<keyword evidence="2" id="KW-0813">Transport</keyword>
<dbReference type="AlphaFoldDB" id="A0A4R1B7L9"/>
<feature type="transmembrane region" description="Helical" evidence="7">
    <location>
        <begin position="493"/>
        <end position="512"/>
    </location>
</feature>
<feature type="transmembrane region" description="Helical" evidence="7">
    <location>
        <begin position="110"/>
        <end position="130"/>
    </location>
</feature>
<dbReference type="InterPro" id="IPR049211">
    <property type="entry name" value="DUF6814"/>
</dbReference>
<sequence length="594" mass="65449">MTRTTVSGRTLAKVISASSVGTMIEWYDFYIFGMLAKTISVQFFPEGNETAALLSTLAIFAAGFIVRPFGALVFGRLGDKVGRKHTFLLTLVLMGAATFLIGVVPGYKQIGIAAPVLVLLLRLLQGLALGGEYGGAATYVAEYAPEGRRGFFTSWIQTTATLGLFLALGVIMAVKMNMSDAAFNADWGGWRYPFWASALLVGVSIFIRLRMAESPLFSMLKSEGKTSVNPLKESFGNRENFRMVLLALFGAVMGQGVIWYTGQFYAQSFLENTVRLDFVESRSILLWAIAFATPFFVFFGWLSDRIGRKWIMITGMLLGVLCYRDLPGIKDWGIYNSLLRGAQVDEGRIAYDNIVWQSAVARKVEPLRAGNGTVRTSTDTIQLREGLRFVRMRADTAFVPTPIVAHYSKPVYKDKVLPPATRRLFIFLVFLQVLFVTMVYGPIAAFLVELFPTRIRYTSMSLPYHIGNGIFGGLVPFIGVLLSATYPSDPLVGLWYPVGVAALCALIGILYIGHRNGLLQRVAGLAWLLLGPLLVFLLLKGAAQHINFTGSRDINKPVPWMIIIAVFVPIAAGLVVFGWYAWKGDYEKAATTAE</sequence>
<evidence type="ECO:0000256" key="5">
    <source>
        <dbReference type="ARBA" id="ARBA00022989"/>
    </source>
</evidence>
<dbReference type="Gene3D" id="1.20.1250.20">
    <property type="entry name" value="MFS general substrate transporter like domains"/>
    <property type="match status" value="2"/>
</dbReference>
<dbReference type="PROSITE" id="PS00217">
    <property type="entry name" value="SUGAR_TRANSPORT_2"/>
    <property type="match status" value="1"/>
</dbReference>
<feature type="transmembrane region" description="Helical" evidence="7">
    <location>
        <begin position="466"/>
        <end position="486"/>
    </location>
</feature>
<evidence type="ECO:0000256" key="2">
    <source>
        <dbReference type="ARBA" id="ARBA00022448"/>
    </source>
</evidence>
<feature type="transmembrane region" description="Helical" evidence="7">
    <location>
        <begin position="244"/>
        <end position="264"/>
    </location>
</feature>
<dbReference type="PROSITE" id="PS50850">
    <property type="entry name" value="MFS"/>
    <property type="match status" value="1"/>
</dbReference>
<feature type="transmembrane region" description="Helical" evidence="7">
    <location>
        <begin position="52"/>
        <end position="74"/>
    </location>
</feature>
<evidence type="ECO:0000256" key="3">
    <source>
        <dbReference type="ARBA" id="ARBA00022475"/>
    </source>
</evidence>
<keyword evidence="3" id="KW-1003">Cell membrane</keyword>
<feature type="transmembrane region" description="Helical" evidence="7">
    <location>
        <begin position="284"/>
        <end position="302"/>
    </location>
</feature>
<accession>A0A4R1B7L9</accession>
<feature type="transmembrane region" description="Helical" evidence="7">
    <location>
        <begin position="194"/>
        <end position="211"/>
    </location>
</feature>
<evidence type="ECO:0000313" key="10">
    <source>
        <dbReference type="Proteomes" id="UP000295334"/>
    </source>
</evidence>
<name>A0A4R1B7L9_9BACT</name>
<dbReference type="InterPro" id="IPR036259">
    <property type="entry name" value="MFS_trans_sf"/>
</dbReference>
<protein>
    <submittedName>
        <fullName evidence="9">MFS transporter</fullName>
    </submittedName>
</protein>
<gene>
    <name evidence="9" type="ORF">EPD60_14965</name>
</gene>
<dbReference type="RefSeq" id="WP_131450324.1">
    <property type="nucleotide sequence ID" value="NZ_SJZI01000050.1"/>
</dbReference>
<comment type="caution">
    <text evidence="9">The sequence shown here is derived from an EMBL/GenBank/DDBJ whole genome shotgun (WGS) entry which is preliminary data.</text>
</comment>
<evidence type="ECO:0000256" key="1">
    <source>
        <dbReference type="ARBA" id="ARBA00004651"/>
    </source>
</evidence>
<dbReference type="OrthoDB" id="9783227at2"/>
<keyword evidence="4 7" id="KW-0812">Transmembrane</keyword>
<proteinExistence type="predicted"/>
<dbReference type="InterPro" id="IPR005828">
    <property type="entry name" value="MFS_sugar_transport-like"/>
</dbReference>